<feature type="compositionally biased region" description="Low complexity" evidence="1">
    <location>
        <begin position="126"/>
        <end position="142"/>
    </location>
</feature>
<protein>
    <submittedName>
        <fullName evidence="2">Uncharacterized protein</fullName>
    </submittedName>
</protein>
<dbReference type="RefSeq" id="XP_011401042.1">
    <property type="nucleotide sequence ID" value="XM_011402740.1"/>
</dbReference>
<dbReference type="KEGG" id="apro:F751_6705"/>
<dbReference type="Proteomes" id="UP000028924">
    <property type="component" value="Unassembled WGS sequence"/>
</dbReference>
<dbReference type="AlphaFoldDB" id="A0A087SQM6"/>
<gene>
    <name evidence="2" type="ORF">F751_6705</name>
</gene>
<evidence type="ECO:0000256" key="1">
    <source>
        <dbReference type="SAM" id="MobiDB-lite"/>
    </source>
</evidence>
<organism evidence="2 3">
    <name type="scientific">Auxenochlorella protothecoides</name>
    <name type="common">Green microalga</name>
    <name type="synonym">Chlorella protothecoides</name>
    <dbReference type="NCBI Taxonomy" id="3075"/>
    <lineage>
        <taxon>Eukaryota</taxon>
        <taxon>Viridiplantae</taxon>
        <taxon>Chlorophyta</taxon>
        <taxon>core chlorophytes</taxon>
        <taxon>Trebouxiophyceae</taxon>
        <taxon>Chlorellales</taxon>
        <taxon>Chlorellaceae</taxon>
        <taxon>Auxenochlorella</taxon>
    </lineage>
</organism>
<proteinExistence type="predicted"/>
<feature type="region of interest" description="Disordered" evidence="1">
    <location>
        <begin position="102"/>
        <end position="149"/>
    </location>
</feature>
<evidence type="ECO:0000313" key="3">
    <source>
        <dbReference type="Proteomes" id="UP000028924"/>
    </source>
</evidence>
<name>A0A087SQM6_AUXPR</name>
<evidence type="ECO:0000313" key="2">
    <source>
        <dbReference type="EMBL" id="KFM28030.1"/>
    </source>
</evidence>
<sequence>MLPHQRRLPRHHHRLALGVHQLAVAVRRSFLQVPLRAGGGGGAGAARRRAQHQLGTHRPVQQLPHDFHVPGPGGVLPRAAAVLVQLVPGRAGGCGRRCRGECPVRSPAGTPDLHAENASPPRPCHSHSSAATDSASPAAAAAIRGVWPP</sequence>
<dbReference type="EMBL" id="KL662161">
    <property type="protein sequence ID" value="KFM28030.1"/>
    <property type="molecule type" value="Genomic_DNA"/>
</dbReference>
<dbReference type="GeneID" id="23618096"/>
<keyword evidence="3" id="KW-1185">Reference proteome</keyword>
<accession>A0A087SQM6</accession>
<reference evidence="2 3" key="1">
    <citation type="journal article" date="2014" name="BMC Genomics">
        <title>Oil accumulation mechanisms of the oleaginous microalga Chlorella protothecoides revealed through its genome, transcriptomes, and proteomes.</title>
        <authorList>
            <person name="Gao C."/>
            <person name="Wang Y."/>
            <person name="Shen Y."/>
            <person name="Yan D."/>
            <person name="He X."/>
            <person name="Dai J."/>
            <person name="Wu Q."/>
        </authorList>
    </citation>
    <scope>NUCLEOTIDE SEQUENCE [LARGE SCALE GENOMIC DNA]</scope>
    <source>
        <strain evidence="2 3">0710</strain>
    </source>
</reference>